<dbReference type="Pfam" id="PF25535">
    <property type="entry name" value="DUF7919"/>
    <property type="match status" value="1"/>
</dbReference>
<feature type="domain" description="DUF7919" evidence="1">
    <location>
        <begin position="38"/>
        <end position="148"/>
    </location>
</feature>
<keyword evidence="3" id="KW-1185">Reference proteome</keyword>
<protein>
    <recommendedName>
        <fullName evidence="1">DUF7919 domain-containing protein</fullName>
    </recommendedName>
</protein>
<comment type="caution">
    <text evidence="2">The sequence shown here is derived from an EMBL/GenBank/DDBJ whole genome shotgun (WGS) entry which is preliminary data.</text>
</comment>
<accession>A0A543I4M4</accession>
<dbReference type="EMBL" id="VFPN01000001">
    <property type="protein sequence ID" value="TQM65548.1"/>
    <property type="molecule type" value="Genomic_DNA"/>
</dbReference>
<reference evidence="2 3" key="1">
    <citation type="submission" date="2019-06" db="EMBL/GenBank/DDBJ databases">
        <title>Sequencing the genomes of 1000 actinobacteria strains.</title>
        <authorList>
            <person name="Klenk H.-P."/>
        </authorList>
    </citation>
    <scope>NUCLEOTIDE SEQUENCE [LARGE SCALE GENOMIC DNA]</scope>
    <source>
        <strain evidence="2 3">DSM 18031</strain>
    </source>
</reference>
<dbReference type="AlphaFoldDB" id="A0A543I4M4"/>
<organism evidence="2 3">
    <name type="scientific">Klugiella xanthotipulae</name>
    <dbReference type="NCBI Taxonomy" id="244735"/>
    <lineage>
        <taxon>Bacteria</taxon>
        <taxon>Bacillati</taxon>
        <taxon>Actinomycetota</taxon>
        <taxon>Actinomycetes</taxon>
        <taxon>Micrococcales</taxon>
        <taxon>Microbacteriaceae</taxon>
        <taxon>Klugiella</taxon>
    </lineage>
</organism>
<name>A0A543I4M4_9MICO</name>
<dbReference type="Proteomes" id="UP000318331">
    <property type="component" value="Unassembled WGS sequence"/>
</dbReference>
<evidence type="ECO:0000313" key="2">
    <source>
        <dbReference type="EMBL" id="TQM65548.1"/>
    </source>
</evidence>
<proteinExistence type="predicted"/>
<sequence length="154" mass="17307">MPYITDGTTVGVQRPGHENFFTRLTSRNSKSSVDQYGVPTSCGPWNSFGWLDRGHDYSQGECPRHLIRTLETAALQPVFITRGFYTCRFCSPAPELGPTPYRMTDGRTIQLGFACVKIIDGQDRIWLAPTLVLHYIAEHGYLPPTDLLGRLQES</sequence>
<evidence type="ECO:0000259" key="1">
    <source>
        <dbReference type="Pfam" id="PF25535"/>
    </source>
</evidence>
<dbReference type="InterPro" id="IPR057679">
    <property type="entry name" value="DUF7919"/>
</dbReference>
<evidence type="ECO:0000313" key="3">
    <source>
        <dbReference type="Proteomes" id="UP000318331"/>
    </source>
</evidence>
<gene>
    <name evidence="2" type="ORF">FB466_0352</name>
</gene>